<dbReference type="Gene3D" id="1.10.10.10">
    <property type="entry name" value="Winged helix-like DNA-binding domain superfamily/Winged helix DNA-binding domain"/>
    <property type="match status" value="1"/>
</dbReference>
<accession>A0A0U1NVY0</accession>
<organism evidence="1 2">
    <name type="scientific">Neobacillus massiliamazoniensis</name>
    <dbReference type="NCBI Taxonomy" id="1499688"/>
    <lineage>
        <taxon>Bacteria</taxon>
        <taxon>Bacillati</taxon>
        <taxon>Bacillota</taxon>
        <taxon>Bacilli</taxon>
        <taxon>Bacillales</taxon>
        <taxon>Bacillaceae</taxon>
        <taxon>Neobacillus</taxon>
    </lineage>
</organism>
<reference evidence="2" key="1">
    <citation type="submission" date="2015-05" db="EMBL/GenBank/DDBJ databases">
        <authorList>
            <person name="Urmite Genomes"/>
        </authorList>
    </citation>
    <scope>NUCLEOTIDE SEQUENCE [LARGE SCALE GENOMIC DNA]</scope>
    <source>
        <strain evidence="2">LF1</strain>
    </source>
</reference>
<dbReference type="GO" id="GO:0003700">
    <property type="term" value="F:DNA-binding transcription factor activity"/>
    <property type="evidence" value="ECO:0007669"/>
    <property type="project" value="TreeGrafter"/>
</dbReference>
<dbReference type="Proteomes" id="UP000199087">
    <property type="component" value="Unassembled WGS sequence"/>
</dbReference>
<dbReference type="PROSITE" id="PS51197">
    <property type="entry name" value="HTH_RRF2_2"/>
    <property type="match status" value="1"/>
</dbReference>
<name>A0A0U1NVY0_9BACI</name>
<dbReference type="STRING" id="1499688.BN000_02046"/>
<proteinExistence type="predicted"/>
<dbReference type="FunFam" id="1.10.10.10:FF:000138">
    <property type="entry name" value="Rrf2 family transcriptional regulator"/>
    <property type="match status" value="1"/>
</dbReference>
<dbReference type="SUPFAM" id="SSF46785">
    <property type="entry name" value="Winged helix' DNA-binding domain"/>
    <property type="match status" value="1"/>
</dbReference>
<dbReference type="EMBL" id="CVRB01000002">
    <property type="protein sequence ID" value="CRK82125.1"/>
    <property type="molecule type" value="Genomic_DNA"/>
</dbReference>
<dbReference type="GO" id="GO:0005829">
    <property type="term" value="C:cytosol"/>
    <property type="evidence" value="ECO:0007669"/>
    <property type="project" value="TreeGrafter"/>
</dbReference>
<gene>
    <name evidence="1" type="primary">nsrR</name>
    <name evidence="1" type="ORF">BN000_02046</name>
</gene>
<dbReference type="OrthoDB" id="213028at2"/>
<dbReference type="Pfam" id="PF02082">
    <property type="entry name" value="Rrf2"/>
    <property type="match status" value="1"/>
</dbReference>
<dbReference type="PANTHER" id="PTHR33221">
    <property type="entry name" value="WINGED HELIX-TURN-HELIX TRANSCRIPTIONAL REGULATOR, RRF2 FAMILY"/>
    <property type="match status" value="1"/>
</dbReference>
<dbReference type="RefSeq" id="WP_090633877.1">
    <property type="nucleotide sequence ID" value="NZ_CVRB01000002.1"/>
</dbReference>
<evidence type="ECO:0000313" key="2">
    <source>
        <dbReference type="Proteomes" id="UP000199087"/>
    </source>
</evidence>
<protein>
    <submittedName>
        <fullName evidence="1">HTH-type transcriptional repressor nsrR</fullName>
    </submittedName>
</protein>
<dbReference type="PANTHER" id="PTHR33221:SF15">
    <property type="entry name" value="HTH-TYPE TRANSCRIPTIONAL REGULATOR YWGB-RELATED"/>
    <property type="match status" value="1"/>
</dbReference>
<keyword evidence="2" id="KW-1185">Reference proteome</keyword>
<evidence type="ECO:0000313" key="1">
    <source>
        <dbReference type="EMBL" id="CRK82125.1"/>
    </source>
</evidence>
<dbReference type="AlphaFoldDB" id="A0A0U1NVY0"/>
<dbReference type="InterPro" id="IPR000944">
    <property type="entry name" value="Tscrpt_reg_Rrf2"/>
</dbReference>
<dbReference type="InterPro" id="IPR036390">
    <property type="entry name" value="WH_DNA-bd_sf"/>
</dbReference>
<dbReference type="InterPro" id="IPR036388">
    <property type="entry name" value="WH-like_DNA-bd_sf"/>
</dbReference>
<sequence length="145" mass="15609">MSISSRFAVGIHILSLLEINKDKVNTSEFIASSVNTNPAVIRKITGMLKNAGLVKVRPGVAGASLAKELTHITLLDVYKAVNVVQDKELFGMHENPNPDCLVGRNIQKAIDPIFSAAELALEKALGTVTIADVVKDILEKEKSMS</sequence>